<dbReference type="PROSITE" id="PS50089">
    <property type="entry name" value="ZF_RING_2"/>
    <property type="match status" value="1"/>
</dbReference>
<dbReference type="EC" id="2.3.2.27" evidence="2"/>
<evidence type="ECO:0000256" key="3">
    <source>
        <dbReference type="ARBA" id="ARBA00022723"/>
    </source>
</evidence>
<accession>A0A0A0K7L5</accession>
<evidence type="ECO:0000256" key="5">
    <source>
        <dbReference type="ARBA" id="ARBA00022833"/>
    </source>
</evidence>
<keyword evidence="3" id="KW-0479">Metal-binding</keyword>
<dbReference type="Proteomes" id="UP000029981">
    <property type="component" value="Chromosome 7"/>
</dbReference>
<dbReference type="SMART" id="SM00184">
    <property type="entry name" value="RING"/>
    <property type="match status" value="1"/>
</dbReference>
<dbReference type="PANTHER" id="PTHR15710:SF77">
    <property type="entry name" value="RING-H2 FINGER PROTEIN ATL21B"/>
    <property type="match status" value="1"/>
</dbReference>
<dbReference type="Gene3D" id="3.30.40.10">
    <property type="entry name" value="Zinc/RING finger domain, C3HC4 (zinc finger)"/>
    <property type="match status" value="1"/>
</dbReference>
<name>A0A0A0K7L5_CUCSA</name>
<evidence type="ECO:0000256" key="4">
    <source>
        <dbReference type="ARBA" id="ARBA00022771"/>
    </source>
</evidence>
<keyword evidence="4 6" id="KW-0863">Zinc-finger</keyword>
<reference evidence="8 9" key="1">
    <citation type="journal article" date="2009" name="Nat. Genet.">
        <title>The genome of the cucumber, Cucumis sativus L.</title>
        <authorList>
            <person name="Huang S."/>
            <person name="Li R."/>
            <person name="Zhang Z."/>
            <person name="Li L."/>
            <person name="Gu X."/>
            <person name="Fan W."/>
            <person name="Lucas W.J."/>
            <person name="Wang X."/>
            <person name="Xie B."/>
            <person name="Ni P."/>
            <person name="Ren Y."/>
            <person name="Zhu H."/>
            <person name="Li J."/>
            <person name="Lin K."/>
            <person name="Jin W."/>
            <person name="Fei Z."/>
            <person name="Li G."/>
            <person name="Staub J."/>
            <person name="Kilian A."/>
            <person name="van der Vossen E.A."/>
            <person name="Wu Y."/>
            <person name="Guo J."/>
            <person name="He J."/>
            <person name="Jia Z."/>
            <person name="Ren Y."/>
            <person name="Tian G."/>
            <person name="Lu Y."/>
            <person name="Ruan J."/>
            <person name="Qian W."/>
            <person name="Wang M."/>
            <person name="Huang Q."/>
            <person name="Li B."/>
            <person name="Xuan Z."/>
            <person name="Cao J."/>
            <person name="Asan"/>
            <person name="Wu Z."/>
            <person name="Zhang J."/>
            <person name="Cai Q."/>
            <person name="Bai Y."/>
            <person name="Zhao B."/>
            <person name="Han Y."/>
            <person name="Li Y."/>
            <person name="Li X."/>
            <person name="Wang S."/>
            <person name="Shi Q."/>
            <person name="Liu S."/>
            <person name="Cho W.K."/>
            <person name="Kim J.Y."/>
            <person name="Xu Y."/>
            <person name="Heller-Uszynska K."/>
            <person name="Miao H."/>
            <person name="Cheng Z."/>
            <person name="Zhang S."/>
            <person name="Wu J."/>
            <person name="Yang Y."/>
            <person name="Kang H."/>
            <person name="Li M."/>
            <person name="Liang H."/>
            <person name="Ren X."/>
            <person name="Shi Z."/>
            <person name="Wen M."/>
            <person name="Jian M."/>
            <person name="Yang H."/>
            <person name="Zhang G."/>
            <person name="Yang Z."/>
            <person name="Chen R."/>
            <person name="Liu S."/>
            <person name="Li J."/>
            <person name="Ma L."/>
            <person name="Liu H."/>
            <person name="Zhou Y."/>
            <person name="Zhao J."/>
            <person name="Fang X."/>
            <person name="Li G."/>
            <person name="Fang L."/>
            <person name="Li Y."/>
            <person name="Liu D."/>
            <person name="Zheng H."/>
            <person name="Zhang Y."/>
            <person name="Qin N."/>
            <person name="Li Z."/>
            <person name="Yang G."/>
            <person name="Yang S."/>
            <person name="Bolund L."/>
            <person name="Kristiansen K."/>
            <person name="Zheng H."/>
            <person name="Li S."/>
            <person name="Zhang X."/>
            <person name="Yang H."/>
            <person name="Wang J."/>
            <person name="Sun R."/>
            <person name="Zhang B."/>
            <person name="Jiang S."/>
            <person name="Wang J."/>
            <person name="Du Y."/>
            <person name="Li S."/>
        </authorList>
    </citation>
    <scope>NUCLEOTIDE SEQUENCE [LARGE SCALE GENOMIC DNA]</scope>
    <source>
        <strain evidence="9">cv. 9930</strain>
    </source>
</reference>
<reference evidence="8 9" key="2">
    <citation type="journal article" date="2009" name="PLoS ONE">
        <title>An integrated genetic and cytogenetic map of the cucumber genome.</title>
        <authorList>
            <person name="Ren Y."/>
            <person name="Zhang Z."/>
            <person name="Liu J."/>
            <person name="Staub J.E."/>
            <person name="Han Y."/>
            <person name="Cheng Z."/>
            <person name="Li X."/>
            <person name="Lu J."/>
            <person name="Miao H."/>
            <person name="Kang H."/>
            <person name="Xie B."/>
            <person name="Gu X."/>
            <person name="Wang X."/>
            <person name="Du Y."/>
            <person name="Jin W."/>
            <person name="Huang S."/>
        </authorList>
    </citation>
    <scope>NUCLEOTIDE SEQUENCE [LARGE SCALE GENOMIC DNA]</scope>
    <source>
        <strain evidence="9">cv. 9930</strain>
    </source>
</reference>
<organism evidence="8 9">
    <name type="scientific">Cucumis sativus</name>
    <name type="common">Cucumber</name>
    <dbReference type="NCBI Taxonomy" id="3659"/>
    <lineage>
        <taxon>Eukaryota</taxon>
        <taxon>Viridiplantae</taxon>
        <taxon>Streptophyta</taxon>
        <taxon>Embryophyta</taxon>
        <taxon>Tracheophyta</taxon>
        <taxon>Spermatophyta</taxon>
        <taxon>Magnoliopsida</taxon>
        <taxon>eudicotyledons</taxon>
        <taxon>Gunneridae</taxon>
        <taxon>Pentapetalae</taxon>
        <taxon>rosids</taxon>
        <taxon>fabids</taxon>
        <taxon>Cucurbitales</taxon>
        <taxon>Cucurbitaceae</taxon>
        <taxon>Benincaseae</taxon>
        <taxon>Cucumis</taxon>
    </lineage>
</organism>
<feature type="domain" description="RING-type" evidence="7">
    <location>
        <begin position="213"/>
        <end position="261"/>
    </location>
</feature>
<dbReference type="InterPro" id="IPR001841">
    <property type="entry name" value="Znf_RING"/>
</dbReference>
<dbReference type="Gramene" id="KGN43806">
    <property type="protein sequence ID" value="KGN43806"/>
    <property type="gene ID" value="Csa_7G068590"/>
</dbReference>
<dbReference type="AlphaFoldDB" id="A0A0A0K7L5"/>
<evidence type="ECO:0000259" key="7">
    <source>
        <dbReference type="PROSITE" id="PS50089"/>
    </source>
</evidence>
<dbReference type="Pfam" id="PF13639">
    <property type="entry name" value="zf-RING_2"/>
    <property type="match status" value="1"/>
</dbReference>
<dbReference type="GO" id="GO:0016020">
    <property type="term" value="C:membrane"/>
    <property type="evidence" value="ECO:0000318"/>
    <property type="project" value="GO_Central"/>
</dbReference>
<sequence length="268" mass="31484">MAAQIFDMCMNRPFVGMSLKIKDSITSLHRTRKRIRTRRNSSKYVEHIDLNFKVQLRCTHVLQEYEDGIMTTTSFLHEHTSSSHPLATYQLPISIFKNGNSTLEQYLCDRLHAHRELIDITLVADRIIQHWVKKVEEDDCDHDEEENNEDFNVFQKIHSLEITLEMKINRRYVVESPVMIMVPTSDDAIESMLRRVENDEIRRLGCDEEGIECAICLEEISSDKEEEGSEKSVLQMPCLHMFHEECIDKWLRTSHYCPTCRFSMPTNN</sequence>
<evidence type="ECO:0000313" key="8">
    <source>
        <dbReference type="EMBL" id="KGN43806.1"/>
    </source>
</evidence>
<dbReference type="OrthoDB" id="4348522at2759"/>
<keyword evidence="9" id="KW-1185">Reference proteome</keyword>
<dbReference type="SUPFAM" id="SSF57850">
    <property type="entry name" value="RING/U-box"/>
    <property type="match status" value="1"/>
</dbReference>
<reference evidence="8 9" key="4">
    <citation type="journal article" date="2011" name="BMC Genomics">
        <title>RNA-Seq improves annotation of protein-coding genes in the cucumber genome.</title>
        <authorList>
            <person name="Li Z."/>
            <person name="Zhang Z."/>
            <person name="Yan P."/>
            <person name="Huang S."/>
            <person name="Fei Z."/>
            <person name="Lin K."/>
        </authorList>
    </citation>
    <scope>NUCLEOTIDE SEQUENCE [LARGE SCALE GENOMIC DNA]</scope>
    <source>
        <strain evidence="9">cv. 9930</strain>
    </source>
</reference>
<keyword evidence="5" id="KW-0862">Zinc</keyword>
<dbReference type="GO" id="GO:0006511">
    <property type="term" value="P:ubiquitin-dependent protein catabolic process"/>
    <property type="evidence" value="ECO:0000318"/>
    <property type="project" value="GO_Central"/>
</dbReference>
<dbReference type="SMART" id="SM00744">
    <property type="entry name" value="RINGv"/>
    <property type="match status" value="1"/>
</dbReference>
<dbReference type="GO" id="GO:0061630">
    <property type="term" value="F:ubiquitin protein ligase activity"/>
    <property type="evidence" value="ECO:0000318"/>
    <property type="project" value="GO_Central"/>
</dbReference>
<dbReference type="PANTHER" id="PTHR15710">
    <property type="entry name" value="E3 UBIQUITIN-PROTEIN LIGASE PRAJA"/>
    <property type="match status" value="1"/>
</dbReference>
<evidence type="ECO:0000256" key="6">
    <source>
        <dbReference type="PROSITE-ProRule" id="PRU00175"/>
    </source>
</evidence>
<dbReference type="InterPro" id="IPR013083">
    <property type="entry name" value="Znf_RING/FYVE/PHD"/>
</dbReference>
<protein>
    <recommendedName>
        <fullName evidence="2">RING-type E3 ubiquitin transferase</fullName>
        <ecNumber evidence="2">2.3.2.27</ecNumber>
    </recommendedName>
</protein>
<proteinExistence type="predicted"/>
<gene>
    <name evidence="8" type="ORF">Csa_7G068590</name>
</gene>
<dbReference type="KEGG" id="csv:105436242"/>
<dbReference type="GO" id="GO:0008270">
    <property type="term" value="F:zinc ion binding"/>
    <property type="evidence" value="ECO:0007669"/>
    <property type="project" value="UniProtKB-KW"/>
</dbReference>
<comment type="catalytic activity">
    <reaction evidence="1">
        <text>S-ubiquitinyl-[E2 ubiquitin-conjugating enzyme]-L-cysteine + [acceptor protein]-L-lysine = [E2 ubiquitin-conjugating enzyme]-L-cysteine + N(6)-ubiquitinyl-[acceptor protein]-L-lysine.</text>
        <dbReference type="EC" id="2.3.2.27"/>
    </reaction>
</comment>
<dbReference type="InterPro" id="IPR011016">
    <property type="entry name" value="Znf_RING-CH"/>
</dbReference>
<reference evidence="8 9" key="3">
    <citation type="journal article" date="2010" name="BMC Genomics">
        <title>Transcriptome sequencing and comparative analysis of cucumber flowers with different sex types.</title>
        <authorList>
            <person name="Guo S."/>
            <person name="Zheng Y."/>
            <person name="Joung J.G."/>
            <person name="Liu S."/>
            <person name="Zhang Z."/>
            <person name="Crasta O.R."/>
            <person name="Sobral B.W."/>
            <person name="Xu Y."/>
            <person name="Huang S."/>
            <person name="Fei Z."/>
        </authorList>
    </citation>
    <scope>NUCLEOTIDE SEQUENCE [LARGE SCALE GENOMIC DNA]</scope>
    <source>
        <strain evidence="9">cv. 9930</strain>
    </source>
</reference>
<evidence type="ECO:0000313" key="9">
    <source>
        <dbReference type="Proteomes" id="UP000029981"/>
    </source>
</evidence>
<evidence type="ECO:0000256" key="2">
    <source>
        <dbReference type="ARBA" id="ARBA00012483"/>
    </source>
</evidence>
<evidence type="ECO:0000256" key="1">
    <source>
        <dbReference type="ARBA" id="ARBA00000900"/>
    </source>
</evidence>
<dbReference type="EMBL" id="CM002928">
    <property type="protein sequence ID" value="KGN43806.1"/>
    <property type="molecule type" value="Genomic_DNA"/>
</dbReference>